<dbReference type="InterPro" id="IPR016431">
    <property type="entry name" value="Pyrv-formate_lyase-activ_prd"/>
</dbReference>
<dbReference type="CDD" id="cd01335">
    <property type="entry name" value="Radical_SAM"/>
    <property type="match status" value="1"/>
</dbReference>
<dbReference type="SFLD" id="SFLDS00029">
    <property type="entry name" value="Radical_SAM"/>
    <property type="match status" value="1"/>
</dbReference>
<gene>
    <name evidence="8" type="primary">amrS</name>
    <name evidence="8" type="ORF">KCG48_09660</name>
</gene>
<dbReference type="SMART" id="SM00729">
    <property type="entry name" value="Elp3"/>
    <property type="match status" value="1"/>
</dbReference>
<evidence type="ECO:0000256" key="2">
    <source>
        <dbReference type="ARBA" id="ARBA00022691"/>
    </source>
</evidence>
<evidence type="ECO:0000256" key="3">
    <source>
        <dbReference type="ARBA" id="ARBA00022723"/>
    </source>
</evidence>
<proteinExistence type="predicted"/>
<dbReference type="GO" id="GO:0003824">
    <property type="term" value="F:catalytic activity"/>
    <property type="evidence" value="ECO:0007669"/>
    <property type="project" value="InterPro"/>
</dbReference>
<evidence type="ECO:0000256" key="4">
    <source>
        <dbReference type="ARBA" id="ARBA00023004"/>
    </source>
</evidence>
<dbReference type="PROSITE" id="PS51918">
    <property type="entry name" value="RADICAL_SAM"/>
    <property type="match status" value="1"/>
</dbReference>
<protein>
    <submittedName>
        <fullName evidence="8">AmmeMemoRadiSam system radical SAM enzyme</fullName>
    </submittedName>
</protein>
<feature type="binding site" evidence="6">
    <location>
        <position position="89"/>
    </location>
    <ligand>
        <name>[4Fe-4S] cluster</name>
        <dbReference type="ChEBI" id="CHEBI:49883"/>
        <note>4Fe-4S-S-AdoMet</note>
    </ligand>
</feature>
<evidence type="ECO:0000256" key="1">
    <source>
        <dbReference type="ARBA" id="ARBA00022485"/>
    </source>
</evidence>
<dbReference type="GO" id="GO:0046872">
    <property type="term" value="F:metal ion binding"/>
    <property type="evidence" value="ECO:0007669"/>
    <property type="project" value="UniProtKB-KW"/>
</dbReference>
<dbReference type="GO" id="GO:0051539">
    <property type="term" value="F:4 iron, 4 sulfur cluster binding"/>
    <property type="evidence" value="ECO:0007669"/>
    <property type="project" value="UniProtKB-KW"/>
</dbReference>
<dbReference type="NCBIfam" id="TIGR04337">
    <property type="entry name" value="AmmeMemoSam_rS"/>
    <property type="match status" value="1"/>
</dbReference>
<accession>A0A941CSQ5</accession>
<keyword evidence="1" id="KW-0004">4Fe-4S</keyword>
<sequence>MKESLLYEKLPEDRVRCSTCPHRCVIAPGARGLCRVRENQRGILFALNYGKTIALAVDPVEKKPLYHFLPHTKTYSFATQGCNLRCAWCQNWEIAQSPSFQAPVEGRLISPEEHVKNALALHCPSISFTYSEPTIFLEYALDTMVRAKEAGLKTIWVTNGYMTPETLELLLPYLDAANVDYKGADDQVYQKYCGGTSAPVRETLRRMVAAGVHVEVTTLVIPGVNDSPESLDSIARFIAKELGPTVPWHVSRFFPAWKMLNTPITPKETLDLAEEIGKAAGLLRIHLGNL</sequence>
<dbReference type="InterPro" id="IPR007197">
    <property type="entry name" value="rSAM"/>
</dbReference>
<dbReference type="Pfam" id="PF04055">
    <property type="entry name" value="Radical_SAM"/>
    <property type="match status" value="1"/>
</dbReference>
<dbReference type="InterPro" id="IPR058240">
    <property type="entry name" value="rSAM_sf"/>
</dbReference>
<dbReference type="EMBL" id="JAGSCS010000012">
    <property type="protein sequence ID" value="MBR0576603.1"/>
    <property type="molecule type" value="Genomic_DNA"/>
</dbReference>
<reference evidence="8" key="1">
    <citation type="submission" date="2021-04" db="EMBL/GenBank/DDBJ databases">
        <title>Proteiniclasticum sedimins sp. nov., an obligate anaerobic bacterium isolated from anaerobic sludge.</title>
        <authorList>
            <person name="Liu J."/>
        </authorList>
    </citation>
    <scope>NUCLEOTIDE SEQUENCE</scope>
    <source>
        <strain evidence="8">BAD-10</strain>
    </source>
</reference>
<dbReference type="Gene3D" id="3.20.20.70">
    <property type="entry name" value="Aldolase class I"/>
    <property type="match status" value="1"/>
</dbReference>
<dbReference type="InterPro" id="IPR013785">
    <property type="entry name" value="Aldolase_TIM"/>
</dbReference>
<comment type="cofactor">
    <cofactor evidence="6">
        <name>[4Fe-4S] cluster</name>
        <dbReference type="ChEBI" id="CHEBI:49883"/>
    </cofactor>
    <text evidence="6">Binds 1 [4Fe-4S] cluster. The cluster is coordinated with 3 cysteines and an exchangeable S-adenosyl-L-methionine.</text>
</comment>
<dbReference type="PANTHER" id="PTHR30352:SF5">
    <property type="entry name" value="PYRUVATE FORMATE-LYASE 1-ACTIVATING ENZYME"/>
    <property type="match status" value="1"/>
</dbReference>
<organism evidence="8 9">
    <name type="scientific">Proteiniclasticum sediminis</name>
    <dbReference type="NCBI Taxonomy" id="2804028"/>
    <lineage>
        <taxon>Bacteria</taxon>
        <taxon>Bacillati</taxon>
        <taxon>Bacillota</taxon>
        <taxon>Clostridia</taxon>
        <taxon>Eubacteriales</taxon>
        <taxon>Clostridiaceae</taxon>
        <taxon>Proteiniclasticum</taxon>
    </lineage>
</organism>
<evidence type="ECO:0000313" key="8">
    <source>
        <dbReference type="EMBL" id="MBR0576603.1"/>
    </source>
</evidence>
<evidence type="ECO:0000256" key="6">
    <source>
        <dbReference type="PIRSR" id="PIRSR004869-50"/>
    </source>
</evidence>
<comment type="caution">
    <text evidence="8">The sequence shown here is derived from an EMBL/GenBank/DDBJ whole genome shotgun (WGS) entry which is preliminary data.</text>
</comment>
<keyword evidence="5 6" id="KW-0411">Iron-sulfur</keyword>
<keyword evidence="2 6" id="KW-0949">S-adenosyl-L-methionine</keyword>
<dbReference type="InterPro" id="IPR034457">
    <property type="entry name" value="Organic_radical-activating"/>
</dbReference>
<evidence type="ECO:0000313" key="9">
    <source>
        <dbReference type="Proteomes" id="UP000675379"/>
    </source>
</evidence>
<keyword evidence="9" id="KW-1185">Reference proteome</keyword>
<evidence type="ECO:0000256" key="5">
    <source>
        <dbReference type="ARBA" id="ARBA00023014"/>
    </source>
</evidence>
<feature type="domain" description="Radical SAM core" evidence="7">
    <location>
        <begin position="67"/>
        <end position="283"/>
    </location>
</feature>
<dbReference type="InterPro" id="IPR006638">
    <property type="entry name" value="Elp3/MiaA/NifB-like_rSAM"/>
</dbReference>
<dbReference type="Proteomes" id="UP000675379">
    <property type="component" value="Unassembled WGS sequence"/>
</dbReference>
<name>A0A941CSQ5_9CLOT</name>
<dbReference type="AlphaFoldDB" id="A0A941CSQ5"/>
<evidence type="ECO:0000259" key="7">
    <source>
        <dbReference type="PROSITE" id="PS51918"/>
    </source>
</evidence>
<dbReference type="SFLD" id="SFLDG01101">
    <property type="entry name" value="Uncharacterised_Radical_SAM_Su"/>
    <property type="match status" value="1"/>
</dbReference>
<keyword evidence="4 6" id="KW-0408">Iron</keyword>
<dbReference type="PANTHER" id="PTHR30352">
    <property type="entry name" value="PYRUVATE FORMATE-LYASE-ACTIVATING ENZYME"/>
    <property type="match status" value="1"/>
</dbReference>
<keyword evidence="3 6" id="KW-0479">Metal-binding</keyword>
<dbReference type="InterPro" id="IPR027596">
    <property type="entry name" value="AmmeMemoSam_rS"/>
</dbReference>
<feature type="binding site" evidence="6">
    <location>
        <position position="86"/>
    </location>
    <ligand>
        <name>[4Fe-4S] cluster</name>
        <dbReference type="ChEBI" id="CHEBI:49883"/>
        <note>4Fe-4S-S-AdoMet</note>
    </ligand>
</feature>
<feature type="binding site" evidence="6">
    <location>
        <position position="82"/>
    </location>
    <ligand>
        <name>[4Fe-4S] cluster</name>
        <dbReference type="ChEBI" id="CHEBI:49883"/>
        <note>4Fe-4S-S-AdoMet</note>
    </ligand>
</feature>
<dbReference type="PIRSF" id="PIRSF004869">
    <property type="entry name" value="PflX_prd"/>
    <property type="match status" value="1"/>
</dbReference>
<dbReference type="RefSeq" id="WP_211801736.1">
    <property type="nucleotide sequence ID" value="NZ_JAGSCS010000012.1"/>
</dbReference>
<dbReference type="SUPFAM" id="SSF102114">
    <property type="entry name" value="Radical SAM enzymes"/>
    <property type="match status" value="1"/>
</dbReference>